<evidence type="ECO:0000256" key="6">
    <source>
        <dbReference type="ARBA" id="ARBA00022692"/>
    </source>
</evidence>
<feature type="region of interest" description="Disordered" evidence="12">
    <location>
        <begin position="2554"/>
        <end position="2588"/>
    </location>
</feature>
<proteinExistence type="inferred from homology"/>
<dbReference type="Gene3D" id="3.80.10.10">
    <property type="entry name" value="Ribonuclease Inhibitor"/>
    <property type="match status" value="10"/>
</dbReference>
<dbReference type="SUPFAM" id="SSF52047">
    <property type="entry name" value="RNI-like"/>
    <property type="match status" value="1"/>
</dbReference>
<evidence type="ECO:0000313" key="16">
    <source>
        <dbReference type="Proteomes" id="UP000310200"/>
    </source>
</evidence>
<evidence type="ECO:0000256" key="8">
    <source>
        <dbReference type="ARBA" id="ARBA00022737"/>
    </source>
</evidence>
<dbReference type="InterPro" id="IPR003591">
    <property type="entry name" value="Leu-rich_rpt_typical-subtyp"/>
</dbReference>
<dbReference type="FunFam" id="3.80.10.10:FF:001438">
    <property type="entry name" value="Uncharacterized protein"/>
    <property type="match status" value="1"/>
</dbReference>
<dbReference type="PANTHER" id="PTHR24366:SF161">
    <property type="entry name" value="TIR DOMAIN-CONTAINING PROTEIN"/>
    <property type="match status" value="1"/>
</dbReference>
<dbReference type="GO" id="GO:0005886">
    <property type="term" value="C:plasma membrane"/>
    <property type="evidence" value="ECO:0007669"/>
    <property type="project" value="UniProtKB-SubCell"/>
</dbReference>
<feature type="compositionally biased region" description="Low complexity" evidence="12">
    <location>
        <begin position="2554"/>
        <end position="2564"/>
    </location>
</feature>
<dbReference type="FunFam" id="3.40.50.10140:FF:000021">
    <property type="entry name" value="Toll receptor 13"/>
    <property type="match status" value="2"/>
</dbReference>
<protein>
    <recommendedName>
        <fullName evidence="14">TIR domain-containing protein</fullName>
    </recommendedName>
</protein>
<comment type="caution">
    <text evidence="15">The sequence shown here is derived from an EMBL/GenBank/DDBJ whole genome shotgun (WGS) entry which is preliminary data.</text>
</comment>
<dbReference type="SMART" id="SM00255">
    <property type="entry name" value="TIR"/>
    <property type="match status" value="2"/>
</dbReference>
<feature type="non-terminal residue" evidence="15">
    <location>
        <position position="1"/>
    </location>
</feature>
<feature type="domain" description="TIR" evidence="14">
    <location>
        <begin position="2415"/>
        <end position="2550"/>
    </location>
</feature>
<dbReference type="Pfam" id="PF13855">
    <property type="entry name" value="LRR_8"/>
    <property type="match status" value="10"/>
</dbReference>
<dbReference type="Proteomes" id="UP000310200">
    <property type="component" value="Unassembled WGS sequence"/>
</dbReference>
<evidence type="ECO:0000256" key="4">
    <source>
        <dbReference type="ARBA" id="ARBA00022475"/>
    </source>
</evidence>
<dbReference type="Gene3D" id="3.40.50.10140">
    <property type="entry name" value="Toll/interleukin-1 receptor homology (TIR) domain"/>
    <property type="match status" value="2"/>
</dbReference>
<keyword evidence="8" id="KW-0677">Repeat</keyword>
<keyword evidence="5" id="KW-0433">Leucine-rich repeat</keyword>
<evidence type="ECO:0000313" key="15">
    <source>
        <dbReference type="EMBL" id="TGZ52950.1"/>
    </source>
</evidence>
<evidence type="ECO:0000256" key="7">
    <source>
        <dbReference type="ARBA" id="ARBA00022729"/>
    </source>
</evidence>
<feature type="compositionally biased region" description="Polar residues" evidence="12">
    <location>
        <begin position="2575"/>
        <end position="2588"/>
    </location>
</feature>
<dbReference type="InterPro" id="IPR035897">
    <property type="entry name" value="Toll_tir_struct_dom_sf"/>
</dbReference>
<evidence type="ECO:0000256" key="5">
    <source>
        <dbReference type="ARBA" id="ARBA00022614"/>
    </source>
</evidence>
<evidence type="ECO:0000256" key="2">
    <source>
        <dbReference type="ARBA" id="ARBA00004479"/>
    </source>
</evidence>
<dbReference type="InterPro" id="IPR000157">
    <property type="entry name" value="TIR_dom"/>
</dbReference>
<organism evidence="15 16">
    <name type="scientific">Temnothorax longispinosus</name>
    <dbReference type="NCBI Taxonomy" id="300112"/>
    <lineage>
        <taxon>Eukaryota</taxon>
        <taxon>Metazoa</taxon>
        <taxon>Ecdysozoa</taxon>
        <taxon>Arthropoda</taxon>
        <taxon>Hexapoda</taxon>
        <taxon>Insecta</taxon>
        <taxon>Pterygota</taxon>
        <taxon>Neoptera</taxon>
        <taxon>Endopterygota</taxon>
        <taxon>Hymenoptera</taxon>
        <taxon>Apocrita</taxon>
        <taxon>Aculeata</taxon>
        <taxon>Formicoidea</taxon>
        <taxon>Formicidae</taxon>
        <taxon>Myrmicinae</taxon>
        <taxon>Temnothorax</taxon>
    </lineage>
</organism>
<sequence>TKALLSSDEISSEMERRLAKTAQDAAVPSPSSRIVHDDSQNRYQAQATSSLKMRGLVGRHEGPGRRSLSLSLAYYCLLVPVYHVLAVTSELPPRLDLPDYCSWDSRQDGALTCVHRYTGNDSLKTNFSQATSEYVTSMNIVCEDSDLEDDSGVLSVDSFLHLWRLRSLKLTGCKLVHWPAKLLSSLRDLRNLTVRTLNGYKTNYNLELEKGAFDNMPQIEKLDLSWNNIWQIPHPLFCSLSNLVTLNISWNLLKDITELGFQDVSEEKVSEKHPRRQLESTSARPPCSLDVQSLDMSNNQISVLPINGFSSLKRLRVLNLSSNAISMVADEALHGLRSLESLDLSGNKIVALPAALFRDATKSLKELILQNNSISALPGLVTDMNQLVTLDLSRNVLTSMWLNAETFSGLIRLVLLNLSYNRISRLDPAIFKDLYTLQILNLQFNEIATISADTFSPMSNLHTLELAHNRLTYLDAYSLNGLFALSLLALDSNLLEGIHPDAFRNCSSMQDLNLSGNNLDSIPVALKDMRILRTLDLGENQIRSLNKPGFRGMSMDLYANLIVKMNLSAFQLTPVPSNRQLPAFYIGGNPFICDCTTEWLQRINSLTLRQHPRVMDLESVYCRLPYDRHKSFIPLLEAKSSQFLCTYKAHCFALCHCCDFDACDCEMTCPTNCTCYHDQSWSANVVDCSSSGYKTLPGRLPMDATEVYLDGNNFGELNSHSFIGRKNLQILYANDSNIIAIRNHTFSGLKRLLVLHLENNKISVLNGVELMPLENLKELYLQNNLLTYIDNGTFLPLRQLEVLRLENNRLGTFALWQLGQNPYLVDIGLSSNPWNCECSYLDRVREWMSRNRAKINDWRSVTCSLGVPITLPANGSVINCAALTGTTSVVEAHPLEAYLPLLLATVVLIFAAVALVCGAIRHRRTLRTWAASRCGLRACYKTAAFEDQEKPFDAYISYSAVDEAFVSTILVPGLETSYRLCLHYRDLGAGSNVADAVAEAADSSRRTILVLSKNFLHGEWSRFEFKAALRDALKGKGRSVILLLVGGVCPRDLDADLKKRISSHTVLVWGDKLFWQKLRFAMPDVSPVPVLERPLPLPPPPPPPGTGETYRCVFPSDEEDGDDYPSAERAALSCTETRYGEPTFVGTRERQIFRGQSSIGSRDPFRRGVEQTPTGRAPPPTRRRCTASGNSQILKRPRERVAELSCLGSMYRRWCFFAGYERPRERSASESEREKKRKKEQERNNERERERARRDAFLVHPSVISTFRIAIPEGRARAAVCLAHRGTQERALTYRNAHRGNGVCTYRVSFLCQPMIKRFEGLERDERGAAKGALGKGERKIGGGEMRGSPAFLAILLGTIFGVLGASLSKALRYKAPDECKWVTTGDAEDDVSLVCRLRTINSELENTNFSVIQPQHTVRLRLECSDALFYQSSLSAGSFRPLVELRELVIEYCKIGNLSDDAFKGLRELRNLTVRTHNTDWSAMALDVSAGAFTDELRQLEKLDLGENNMWGIPEGALCPLVNLEVLNLTRNRLRDITGFRFNAAARCLTNLRELDLSNNSVESLPSAAFSGLTRLHSLDLRCNAISFMADRAFEGLTSLAILRLADNRLASLPPELFSDAKDHIQEIHLRNNTLSVLPPGLFSELSRLLVLDLSHNELTAEWVNAATFTRLVRLVVLDLSSNRIARLDPTVFRDLYSLQILRLQENLLESLPENTFSALYNLHTLLLSDNQLTVIDATTLSGLYVLSLLSLDNNRLHTIHPGSLRNASSLQDFHLNGNRLTSVPDALKATPLLRTLDLGENLISEIPSGTFDHVAQLYGLRLTENHIGNLTKGVFDRIKELKILNLSRNRIQYIEPGTFDENLNLQAIRLDGNQLTDIAGLFTKLPNLVWLNVSDNKLKWFDYAMIPTGLQWLDIHSNEIRELGNYFEIETQLQLSTFDASENKLTEITGNAIPMSVELLFLNDNLISKVQSYSFFKKPNLTRVDLKGNQIRNLEPYALRISAVPSDRPLPEFYIGDNQYLCDCTMEWLQRVNRQNQTRVQPRVMDLESIYCKLLYDREHAFVPLVEASHSQFLCKYDTHCFALCHCCDFDACDCEMTCPNNCTCYHDQSWSANVVDCSNGGHVNRLPEQIPMDATRLYLDGNDLRVVSSHAFIGRKKLKVLFLNSSNIEIVQNRSFNGLRDLEDLHLQDNRIRELRGHEFEGLDALRQLHLQRNHIAAIGNDTFAPLRSLRMLQLQNNRLTTLAIWSLPGSIEISLAGNPWSCECDYLQSYREWSRDPSVRVADAAVLRCVYNVTEFEAFGDEVFADDEFGFSMSAAPGDRERAGNESAVCTGAISVDNDMHHNYTKTIIEKQVLQDYLPLLVATSASSLVVILLCMLAFVFRHELRVWFHSRFGVRIFYRNNEVDRDDRDKLFDAFVSYSSKDEAFVAEELAPVLEMGNPSYKLCLHYRDFPVGSFIADTIVQAVESSRRTIMVLSENFIKSEWCRFDFKSAHHQVLRDRRRRLILVLVGDVHQRDLDPDIRLYLKTNTYLQWGDKLFWEKLRFALPDVPNNQRATQRTRQPPPVRRQHNNRTSNGSRTVSVHI</sequence>
<feature type="domain" description="TIR" evidence="14">
    <location>
        <begin position="950"/>
        <end position="1082"/>
    </location>
</feature>
<dbReference type="STRING" id="300112.A0A4S2KT17"/>
<dbReference type="PROSITE" id="PS50104">
    <property type="entry name" value="TIR"/>
    <property type="match status" value="2"/>
</dbReference>
<name>A0A4S2KT17_9HYME</name>
<gene>
    <name evidence="15" type="ORF">DBV15_00571</name>
</gene>
<accession>A0A4S2KT17</accession>
<dbReference type="InterPro" id="IPR001611">
    <property type="entry name" value="Leu-rich_rpt"/>
</dbReference>
<dbReference type="SUPFAM" id="SSF52200">
    <property type="entry name" value="Toll/Interleukin receptor TIR domain"/>
    <property type="match status" value="2"/>
</dbReference>
<evidence type="ECO:0000256" key="12">
    <source>
        <dbReference type="SAM" id="MobiDB-lite"/>
    </source>
</evidence>
<dbReference type="FunFam" id="3.80.10.10:FF:001164">
    <property type="entry name" value="GH01279p"/>
    <property type="match status" value="3"/>
</dbReference>
<comment type="subcellular location">
    <subcellularLocation>
        <location evidence="1">Cell membrane</location>
    </subcellularLocation>
    <subcellularLocation>
        <location evidence="2">Membrane</location>
        <topology evidence="2">Single-pass type I membrane protein</topology>
    </subcellularLocation>
</comment>
<keyword evidence="9 13" id="KW-1133">Transmembrane helix</keyword>
<dbReference type="FunFam" id="3.80.10.10:FF:000418">
    <property type="entry name" value="protein toll"/>
    <property type="match status" value="1"/>
</dbReference>
<feature type="transmembrane region" description="Helical" evidence="13">
    <location>
        <begin position="897"/>
        <end position="920"/>
    </location>
</feature>
<dbReference type="SMART" id="SM00369">
    <property type="entry name" value="LRR_TYP"/>
    <property type="match status" value="41"/>
</dbReference>
<evidence type="ECO:0000256" key="13">
    <source>
        <dbReference type="SAM" id="Phobius"/>
    </source>
</evidence>
<dbReference type="SMART" id="SM00365">
    <property type="entry name" value="LRR_SD22"/>
    <property type="match status" value="14"/>
</dbReference>
<keyword evidence="6 13" id="KW-0812">Transmembrane</keyword>
<dbReference type="InterPro" id="IPR000483">
    <property type="entry name" value="Cys-rich_flank_reg_C"/>
</dbReference>
<dbReference type="PROSITE" id="PS51450">
    <property type="entry name" value="LRR"/>
    <property type="match status" value="12"/>
</dbReference>
<dbReference type="SMART" id="SM00082">
    <property type="entry name" value="LRRCT"/>
    <property type="match status" value="3"/>
</dbReference>
<dbReference type="InterPro" id="IPR032675">
    <property type="entry name" value="LRR_dom_sf"/>
</dbReference>
<evidence type="ECO:0000256" key="11">
    <source>
        <dbReference type="ARBA" id="ARBA00023170"/>
    </source>
</evidence>
<keyword evidence="4" id="KW-1003">Cell membrane</keyword>
<keyword evidence="11" id="KW-0675">Receptor</keyword>
<dbReference type="SUPFAM" id="SSF52058">
    <property type="entry name" value="L domain-like"/>
    <property type="match status" value="5"/>
</dbReference>
<dbReference type="InterPro" id="IPR000372">
    <property type="entry name" value="LRRNT"/>
</dbReference>
<keyword evidence="10 13" id="KW-0472">Membrane</keyword>
<dbReference type="SMART" id="SM00364">
    <property type="entry name" value="LRR_BAC"/>
    <property type="match status" value="12"/>
</dbReference>
<dbReference type="PANTHER" id="PTHR24366">
    <property type="entry name" value="IG(IMMUNOGLOBULIN) AND LRR(LEUCINE RICH REPEAT) DOMAINS"/>
    <property type="match status" value="1"/>
</dbReference>
<dbReference type="GO" id="GO:0007165">
    <property type="term" value="P:signal transduction"/>
    <property type="evidence" value="ECO:0007669"/>
    <property type="project" value="InterPro"/>
</dbReference>
<reference evidence="15 16" key="1">
    <citation type="journal article" date="2019" name="Philos. Trans. R. Soc. Lond., B, Biol. Sci.">
        <title>Ant behaviour and brain gene expression of defending hosts depend on the ecological success of the intruding social parasite.</title>
        <authorList>
            <person name="Kaur R."/>
            <person name="Stoldt M."/>
            <person name="Jongepier E."/>
            <person name="Feldmeyer B."/>
            <person name="Menzel F."/>
            <person name="Bornberg-Bauer E."/>
            <person name="Foitzik S."/>
        </authorList>
    </citation>
    <scope>NUCLEOTIDE SEQUENCE [LARGE SCALE GENOMIC DNA]</scope>
    <source>
        <tissue evidence="15">Whole body</tissue>
    </source>
</reference>
<evidence type="ECO:0000256" key="1">
    <source>
        <dbReference type="ARBA" id="ARBA00004236"/>
    </source>
</evidence>
<feature type="region of interest" description="Disordered" evidence="12">
    <location>
        <begin position="1226"/>
        <end position="1251"/>
    </location>
</feature>
<dbReference type="SMART" id="SM00013">
    <property type="entry name" value="LRRNT"/>
    <property type="match status" value="2"/>
</dbReference>
<feature type="region of interest" description="Disordered" evidence="12">
    <location>
        <begin position="1157"/>
        <end position="1192"/>
    </location>
</feature>
<feature type="region of interest" description="Disordered" evidence="12">
    <location>
        <begin position="1"/>
        <end position="37"/>
    </location>
</feature>
<feature type="transmembrane region" description="Helical" evidence="13">
    <location>
        <begin position="1349"/>
        <end position="1368"/>
    </location>
</feature>
<dbReference type="EMBL" id="QBLH01001127">
    <property type="protein sequence ID" value="TGZ52950.1"/>
    <property type="molecule type" value="Genomic_DNA"/>
</dbReference>
<feature type="transmembrane region" description="Helical" evidence="13">
    <location>
        <begin position="2361"/>
        <end position="2385"/>
    </location>
</feature>
<evidence type="ECO:0000256" key="3">
    <source>
        <dbReference type="ARBA" id="ARBA00009634"/>
    </source>
</evidence>
<evidence type="ECO:0000256" key="9">
    <source>
        <dbReference type="ARBA" id="ARBA00022989"/>
    </source>
</evidence>
<keyword evidence="7" id="KW-0732">Signal</keyword>
<evidence type="ECO:0000256" key="10">
    <source>
        <dbReference type="ARBA" id="ARBA00023136"/>
    </source>
</evidence>
<dbReference type="Pfam" id="PF13676">
    <property type="entry name" value="TIR_2"/>
    <property type="match status" value="2"/>
</dbReference>
<keyword evidence="16" id="KW-1185">Reference proteome</keyword>
<comment type="similarity">
    <text evidence="3">Belongs to the Toll-like receptor family.</text>
</comment>
<evidence type="ECO:0000259" key="14">
    <source>
        <dbReference type="PROSITE" id="PS50104"/>
    </source>
</evidence>